<dbReference type="Pfam" id="PF17951">
    <property type="entry name" value="FAS_meander"/>
    <property type="match status" value="1"/>
</dbReference>
<evidence type="ECO:0000256" key="15">
    <source>
        <dbReference type="PIRNR" id="PIRNR005562"/>
    </source>
</evidence>
<evidence type="ECO:0000313" key="17">
    <source>
        <dbReference type="EMBL" id="KAK9781109.1"/>
    </source>
</evidence>
<dbReference type="Gene3D" id="6.10.60.10">
    <property type="match status" value="1"/>
</dbReference>
<dbReference type="Pfam" id="PF08354">
    <property type="entry name" value="Fas1-AflB-like_hel"/>
    <property type="match status" value="1"/>
</dbReference>
<name>A0ABR2Y4R1_9PEZI</name>
<comment type="catalytic activity">
    <reaction evidence="11">
        <text>holo-[ACP] + malonyl-CoA = malonyl-[ACP] + CoA</text>
        <dbReference type="Rhea" id="RHEA:41792"/>
        <dbReference type="Rhea" id="RHEA-COMP:9623"/>
        <dbReference type="Rhea" id="RHEA-COMP:9685"/>
        <dbReference type="ChEBI" id="CHEBI:57287"/>
        <dbReference type="ChEBI" id="CHEBI:57384"/>
        <dbReference type="ChEBI" id="CHEBI:64479"/>
        <dbReference type="ChEBI" id="CHEBI:78449"/>
        <dbReference type="EC" id="2.3.1.39"/>
    </reaction>
</comment>
<dbReference type="InterPro" id="IPR040883">
    <property type="entry name" value="FAS_meander"/>
</dbReference>
<reference evidence="17 18" key="1">
    <citation type="submission" date="2024-02" db="EMBL/GenBank/DDBJ databases">
        <title>First draft genome assembly of two strains of Seiridium cardinale.</title>
        <authorList>
            <person name="Emiliani G."/>
            <person name="Scali E."/>
        </authorList>
    </citation>
    <scope>NUCLEOTIDE SEQUENCE [LARGE SCALE GENOMIC DNA]</scope>
    <source>
        <strain evidence="17 18">BM-138-000479</strain>
    </source>
</reference>
<dbReference type="Gene3D" id="3.30.1120.100">
    <property type="match status" value="1"/>
</dbReference>
<dbReference type="Gene3D" id="3.10.129.10">
    <property type="entry name" value="Hotdog Thioesterase"/>
    <property type="match status" value="2"/>
</dbReference>
<organism evidence="17 18">
    <name type="scientific">Seiridium cardinale</name>
    <dbReference type="NCBI Taxonomy" id="138064"/>
    <lineage>
        <taxon>Eukaryota</taxon>
        <taxon>Fungi</taxon>
        <taxon>Dikarya</taxon>
        <taxon>Ascomycota</taxon>
        <taxon>Pezizomycotina</taxon>
        <taxon>Sordariomycetes</taxon>
        <taxon>Xylariomycetidae</taxon>
        <taxon>Amphisphaeriales</taxon>
        <taxon>Sporocadaceae</taxon>
        <taxon>Seiridium</taxon>
    </lineage>
</organism>
<evidence type="ECO:0000256" key="13">
    <source>
        <dbReference type="ARBA" id="ARBA00048572"/>
    </source>
</evidence>
<dbReference type="Gene3D" id="3.20.20.70">
    <property type="entry name" value="Aldolase class I"/>
    <property type="match status" value="1"/>
</dbReference>
<comment type="catalytic activity">
    <reaction evidence="10">
        <text>acetyl-CoA + n malonyl-CoA + 2n NADPH + 4n H(+) = a long-chain-acyl-CoA + n CoA + n CO2 + 2n NADP(+).</text>
        <dbReference type="EC" id="2.3.1.86"/>
    </reaction>
</comment>
<evidence type="ECO:0000256" key="3">
    <source>
        <dbReference type="ARBA" id="ARBA00022679"/>
    </source>
</evidence>
<keyword evidence="8" id="KW-0456">Lyase</keyword>
<dbReference type="Gene3D" id="6.20.240.10">
    <property type="match status" value="1"/>
</dbReference>
<keyword evidence="9" id="KW-0511">Multifunctional enzyme</keyword>
<dbReference type="CDD" id="cd03447">
    <property type="entry name" value="FAS_MaoC"/>
    <property type="match status" value="1"/>
</dbReference>
<keyword evidence="3 15" id="KW-0808">Transferase</keyword>
<evidence type="ECO:0000259" key="16">
    <source>
        <dbReference type="SMART" id="SM00827"/>
    </source>
</evidence>
<dbReference type="Gene3D" id="1.20.930.70">
    <property type="match status" value="1"/>
</dbReference>
<gene>
    <name evidence="17" type="ORF">SCAR479_04930</name>
</gene>
<dbReference type="InterPro" id="IPR039569">
    <property type="entry name" value="FAS1-like_DH_region"/>
</dbReference>
<dbReference type="InterPro" id="IPR003965">
    <property type="entry name" value="Fatty_acid_synthase"/>
</dbReference>
<evidence type="ECO:0000256" key="4">
    <source>
        <dbReference type="ARBA" id="ARBA00022801"/>
    </source>
</evidence>
<evidence type="ECO:0000256" key="9">
    <source>
        <dbReference type="ARBA" id="ARBA00023268"/>
    </source>
</evidence>
<dbReference type="InterPro" id="IPR032088">
    <property type="entry name" value="SAT"/>
</dbReference>
<dbReference type="Pfam" id="PF16073">
    <property type="entry name" value="SAT"/>
    <property type="match status" value="1"/>
</dbReference>
<proteinExistence type="inferred from homology"/>
<evidence type="ECO:0000313" key="18">
    <source>
        <dbReference type="Proteomes" id="UP001465668"/>
    </source>
</evidence>
<dbReference type="InterPro" id="IPR016452">
    <property type="entry name" value="Fas1/AflB-like"/>
</dbReference>
<evidence type="ECO:0000256" key="11">
    <source>
        <dbReference type="ARBA" id="ARBA00048462"/>
    </source>
</evidence>
<dbReference type="SUPFAM" id="SSF54637">
    <property type="entry name" value="Thioesterase/thiol ester dehydrase-isomerase"/>
    <property type="match status" value="2"/>
</dbReference>
<dbReference type="InterPro" id="IPR016035">
    <property type="entry name" value="Acyl_Trfase/lysoPLipase"/>
</dbReference>
<feature type="domain" description="Malonyl-CoA:ACP transacylase (MAT)" evidence="16">
    <location>
        <begin position="1545"/>
        <end position="1851"/>
    </location>
</feature>
<keyword evidence="18" id="KW-1185">Reference proteome</keyword>
<dbReference type="Pfam" id="PF22235">
    <property type="entry name" value="FAS1_thioest_ins"/>
    <property type="match status" value="1"/>
</dbReference>
<evidence type="ECO:0000256" key="2">
    <source>
        <dbReference type="ARBA" id="ARBA00010009"/>
    </source>
</evidence>
<dbReference type="InterPro" id="IPR013785">
    <property type="entry name" value="Aldolase_TIM"/>
</dbReference>
<keyword evidence="4 15" id="KW-0378">Hydrolase</keyword>
<evidence type="ECO:0000256" key="5">
    <source>
        <dbReference type="ARBA" id="ARBA00022857"/>
    </source>
</evidence>
<dbReference type="PANTHER" id="PTHR10982">
    <property type="entry name" value="MALONYL COA-ACYL CARRIER PROTEIN TRANSACYLASE"/>
    <property type="match status" value="1"/>
</dbReference>
<dbReference type="InterPro" id="IPR002539">
    <property type="entry name" value="MaoC-like_dom"/>
</dbReference>
<accession>A0ABR2Y4R1</accession>
<dbReference type="PRINTS" id="PR01483">
    <property type="entry name" value="FASYNTHASE"/>
</dbReference>
<comment type="catalytic activity">
    <reaction evidence="14">
        <text>holo-[ACP] + acetyl-CoA = acetyl-[ACP] + CoA</text>
        <dbReference type="Rhea" id="RHEA:41788"/>
        <dbReference type="Rhea" id="RHEA-COMP:9621"/>
        <dbReference type="Rhea" id="RHEA-COMP:9685"/>
        <dbReference type="ChEBI" id="CHEBI:57287"/>
        <dbReference type="ChEBI" id="CHEBI:57288"/>
        <dbReference type="ChEBI" id="CHEBI:64479"/>
        <dbReference type="ChEBI" id="CHEBI:78446"/>
        <dbReference type="EC" id="2.3.1.38"/>
    </reaction>
</comment>
<comment type="similarity">
    <text evidence="2 15">Belongs to the fungal fatty acid synthetase subunit beta family.</text>
</comment>
<dbReference type="InterPro" id="IPR014043">
    <property type="entry name" value="Acyl_transferase_dom"/>
</dbReference>
<dbReference type="EMBL" id="JARVKM010000004">
    <property type="protein sequence ID" value="KAK9781109.1"/>
    <property type="molecule type" value="Genomic_DNA"/>
</dbReference>
<dbReference type="InterPro" id="IPR029069">
    <property type="entry name" value="HotDog_dom_sf"/>
</dbReference>
<keyword evidence="5 15" id="KW-0521">NADP</keyword>
<dbReference type="SMART" id="SM00827">
    <property type="entry name" value="PKS_AT"/>
    <property type="match status" value="1"/>
</dbReference>
<dbReference type="Pfam" id="PF13452">
    <property type="entry name" value="FAS1_DH_region"/>
    <property type="match status" value="1"/>
</dbReference>
<sequence>MTIVHITERTPPSNGCALQEHSCTLIRSARAGTSRLCAVFGGQGGNNRTTLDDLIELKKSHGAILETLLEIATRLLSELSSKPHKSSFHAYNTFDLSTWIEHPECAPPRGYLSLSPISFPVNTLLSLAQYCITCHKLDLHPGEFRSSLNGALGHSQGLIAAVAIAKSHDWVSFYKASEEALRLSFWVGLESHHAAPASTTSAVAVNDCVDHGEGSPTSMLSISGLNHGQILNLVERVNHSRAVEDDEVQLALINSRDKFVLAGTPQALRAVCIQLRGIKASEGLDQTRIVAHKRKQNVEVQFLPISAPYHSRHLGDVQAKVLEHLHGCVIARDDLEIPVYHTSTGKNLQRMQSGNLLGVIIRAVTTDMVDWPRVCQAANATHVLDFGPGLIGGLNQELGDGTGLRVVQMTDRPGLKGMGNRSDLLSKDIPLPCPNWKQRFGPQIWKDEAGNSRLKTRMTKVFGTPSIMVGGMTPTTVPWRFVSEVMRAGHHIELAAGGYSNEKDFEAAIRKLANSVPPHRGITCNLIYAKPKTISWQVSTLRKLVNEGVHVDGLTIGAGIPSLDVVRNYIENLGLRHISFKPGSLSAIDQVINIAEQYPGVPIGLQWTGGRAGGHHSWEDFHEPILRAYGRIRKCANIVLIAGSGFGDGASSFPYLSGEWANAFGYPAMPFDGILLGSRMMVAREAHTSLKAKQLIVEAKGVDDKDWHSAFDRPTGGVITVTSEMGQPIHVLATRGMLLWKDLDERVFSIRDSKKRVTYLRSRRNDIVSRLNRDYCRPWFAVNESGENVEIEDLTYLDVLRRLCQLTYVHHQTRWIDSSYPQLVDDYIRLVEERFGRVLTETSANQPATLLKAFAKLIGPDVDELLYPDDVSRLLALFSRKGQKPVPFIPRLDGNFETWFKKDSLWQSEDIDAVPEQDVQRVCIIHGPVAARYSTSHDETAASILDAICKDHIQRIQAVEEGSMCQPVSRGAEVPDHVPDGVQIVEIDKMTRKYEIPLSICPSDLRLLVDHVAGTAGPWLGACLSEEWIFRGSSRVKNAIRAAFKPQPGDSIIARHNNGSAASELSISSSNSTSSGETTNVMRIALRDQGVAIVSLVLTSPSNPRGFRLGFPFELRSTQNNFKLYQDSSEYLGTVRALYSHLWIKRVTPDLQVAGLSSEFTGDRTVISKTSVEEYMDVVRRSPSPQVRSWNPKGSVPVDFCIVLAWKALTKPLMVPALNCDLLKLLHRSIRFCYAPLAEPLKFGDVVMTSSRISALVIKTAGKLIEVTADIKRNGELVVSVKSEFFVQGNFSSSEKQFKSMDEPAVTLNVDSQVMCSLLLSRKWLTIEDPSLDIMGKSLSFHLSTHTVFGHENGVALLQVSGTVAIENHSSTPTRIGQVYFEQENCTGNPVMEFIHRHGTPRVVRRDLEHPGWTEMSPIMVQAPSPAASASYSIASHDTNPIHTCPAFARYAGLSGSVVHGMHTSAIVRRAIEWAIGDADRRRFRSWKASFEDVVHHNDWLRVELKHVAVQDGSMVFAVRAFNQKTGDKVLEAEALVEQPPTAYVFCGQGSQEKGMGMALYSARPEAKALWHRGDAHLRANYGFSLLEIVRQNPQSLTVHFGGKRGRRIRANYLAMTKLSSGGQEEPILPGLTSQTRSYTFSYPKGLLFSTQFSQPALALMEMVEYAHLEAQGVVQRGSRFAGHSLGEYGALGACTTFMPFENLMSLIFYRGLKMQNALPRDASGCTDYSMMAVDPSRIGKDFNGNQFELLVQLIAQETDLLLEVVNFNISGQQYVCAGHIQALWILGQLCDALSSQSLSRIDVDSTRDMVRRHIPSSKRLTNKTPLSRGRATIPLSGIDIPFHSTMLRGAIDDYRKYLRRTINVADVKPDELVGRWIPNVVGQPFSLERSYVERVQEVTGSDPLRRLLSTMVV</sequence>
<comment type="catalytic activity">
    <reaction evidence="1">
        <text>a (3R)-hydroxyacyl-[ACP] = a (2E)-enoyl-[ACP] + H2O</text>
        <dbReference type="Rhea" id="RHEA:13097"/>
        <dbReference type="Rhea" id="RHEA-COMP:9925"/>
        <dbReference type="Rhea" id="RHEA-COMP:9945"/>
        <dbReference type="ChEBI" id="CHEBI:15377"/>
        <dbReference type="ChEBI" id="CHEBI:78784"/>
        <dbReference type="ChEBI" id="CHEBI:78827"/>
        <dbReference type="EC" id="4.2.1.59"/>
    </reaction>
</comment>
<dbReference type="SUPFAM" id="SSF51412">
    <property type="entry name" value="Inosine monophosphate dehydrogenase (IMPDH)"/>
    <property type="match status" value="1"/>
</dbReference>
<evidence type="ECO:0000256" key="1">
    <source>
        <dbReference type="ARBA" id="ARBA00001055"/>
    </source>
</evidence>
<comment type="caution">
    <text evidence="17">The sequence shown here is derived from an EMBL/GenBank/DDBJ whole genome shotgun (WGS) entry which is preliminary data.</text>
</comment>
<evidence type="ECO:0000256" key="12">
    <source>
        <dbReference type="ARBA" id="ARBA00048536"/>
    </source>
</evidence>
<dbReference type="Gene3D" id="3.40.366.10">
    <property type="entry name" value="Malonyl-Coenzyme A Acyl Carrier Protein, domain 2"/>
    <property type="match status" value="3"/>
</dbReference>
<dbReference type="InterPro" id="IPR013565">
    <property type="entry name" value="Fas1/AflB-like_central"/>
</dbReference>
<dbReference type="Proteomes" id="UP001465668">
    <property type="component" value="Unassembled WGS sequence"/>
</dbReference>
<comment type="catalytic activity">
    <reaction evidence="13">
        <text>a 2,3-saturated acyl-[ACP] + NAD(+) = a (2E)-enoyl-[ACP] + NADH + H(+)</text>
        <dbReference type="Rhea" id="RHEA:10240"/>
        <dbReference type="Rhea" id="RHEA-COMP:9925"/>
        <dbReference type="Rhea" id="RHEA-COMP:9926"/>
        <dbReference type="ChEBI" id="CHEBI:15378"/>
        <dbReference type="ChEBI" id="CHEBI:57540"/>
        <dbReference type="ChEBI" id="CHEBI:57945"/>
        <dbReference type="ChEBI" id="CHEBI:78784"/>
        <dbReference type="ChEBI" id="CHEBI:78785"/>
        <dbReference type="EC" id="1.3.1.9"/>
    </reaction>
</comment>
<keyword evidence="6 15" id="KW-0560">Oxidoreductase</keyword>
<dbReference type="Pfam" id="PF01575">
    <property type="entry name" value="MaoC_dehydratas"/>
    <property type="match status" value="1"/>
</dbReference>
<keyword evidence="7 15" id="KW-0520">NAD</keyword>
<evidence type="ECO:0000256" key="14">
    <source>
        <dbReference type="ARBA" id="ARBA00048835"/>
    </source>
</evidence>
<dbReference type="InterPro" id="IPR001227">
    <property type="entry name" value="Ac_transferase_dom_sf"/>
</dbReference>
<protein>
    <submittedName>
        <fullName evidence="17">Fatty acid synthase beta subunit hexB</fullName>
    </submittedName>
</protein>
<dbReference type="PANTHER" id="PTHR10982:SF21">
    <property type="entry name" value="FATTY ACID SYNTHASE SUBUNIT BETA"/>
    <property type="match status" value="1"/>
</dbReference>
<dbReference type="PIRSF" id="PIRSF005562">
    <property type="entry name" value="FAS_yeast_beta"/>
    <property type="match status" value="1"/>
</dbReference>
<dbReference type="Pfam" id="PF00698">
    <property type="entry name" value="Acyl_transf_1"/>
    <property type="match status" value="1"/>
</dbReference>
<dbReference type="SUPFAM" id="SSF52151">
    <property type="entry name" value="FabD/lysophospholipase-like"/>
    <property type="match status" value="2"/>
</dbReference>
<evidence type="ECO:0000256" key="8">
    <source>
        <dbReference type="ARBA" id="ARBA00023239"/>
    </source>
</evidence>
<comment type="catalytic activity">
    <reaction evidence="12">
        <text>(9Z)-octadecenoyl-[ACP] + H2O = (9Z)-octadecenoate + holo-[ACP] + H(+)</text>
        <dbReference type="Rhea" id="RHEA:15057"/>
        <dbReference type="Rhea" id="RHEA-COMP:9685"/>
        <dbReference type="Rhea" id="RHEA-COMP:9924"/>
        <dbReference type="ChEBI" id="CHEBI:15377"/>
        <dbReference type="ChEBI" id="CHEBI:15378"/>
        <dbReference type="ChEBI" id="CHEBI:30823"/>
        <dbReference type="ChEBI" id="CHEBI:64479"/>
        <dbReference type="ChEBI" id="CHEBI:78783"/>
        <dbReference type="EC" id="3.1.2.14"/>
    </reaction>
</comment>
<dbReference type="Gene3D" id="3.30.70.3330">
    <property type="match status" value="1"/>
</dbReference>
<evidence type="ECO:0000256" key="7">
    <source>
        <dbReference type="ARBA" id="ARBA00023027"/>
    </source>
</evidence>
<evidence type="ECO:0000256" key="6">
    <source>
        <dbReference type="ARBA" id="ARBA00023002"/>
    </source>
</evidence>
<dbReference type="InterPro" id="IPR050830">
    <property type="entry name" value="Fungal_FAS"/>
</dbReference>
<evidence type="ECO:0000256" key="10">
    <source>
        <dbReference type="ARBA" id="ARBA00048237"/>
    </source>
</evidence>